<evidence type="ECO:0000313" key="5">
    <source>
        <dbReference type="Proteomes" id="UP001176940"/>
    </source>
</evidence>
<dbReference type="EC" id="2.1.1.225" evidence="1"/>
<keyword evidence="1" id="KW-0819">tRNA processing</keyword>
<feature type="compositionally biased region" description="Polar residues" evidence="2">
    <location>
        <begin position="155"/>
        <end position="164"/>
    </location>
</feature>
<keyword evidence="1" id="KW-0863">Zinc-finger</keyword>
<keyword evidence="5" id="KW-1185">Reference proteome</keyword>
<evidence type="ECO:0000256" key="2">
    <source>
        <dbReference type="SAM" id="MobiDB-lite"/>
    </source>
</evidence>
<evidence type="ECO:0000256" key="1">
    <source>
        <dbReference type="RuleBase" id="RU367103"/>
    </source>
</evidence>
<dbReference type="EMBL" id="CAUEEQ010065250">
    <property type="protein sequence ID" value="CAJ0965138.1"/>
    <property type="molecule type" value="Genomic_DNA"/>
</dbReference>
<dbReference type="InterPro" id="IPR039044">
    <property type="entry name" value="Trm13"/>
</dbReference>
<proteinExistence type="inferred from homology"/>
<comment type="similarity">
    <text evidence="1">Belongs to the methyltransferase TRM13 family.</text>
</comment>
<name>A0ABN9MEW9_9NEOB</name>
<evidence type="ECO:0000313" key="4">
    <source>
        <dbReference type="EMBL" id="CAJ0965138.1"/>
    </source>
</evidence>
<evidence type="ECO:0000259" key="3">
    <source>
        <dbReference type="Pfam" id="PF05206"/>
    </source>
</evidence>
<keyword evidence="1" id="KW-0479">Metal-binding</keyword>
<keyword evidence="1" id="KW-0489">Methyltransferase</keyword>
<dbReference type="PANTHER" id="PTHR12998:SF0">
    <property type="entry name" value="TRNA:M(4)X MODIFICATION ENZYME TRM13 HOMOLOG"/>
    <property type="match status" value="1"/>
</dbReference>
<comment type="catalytic activity">
    <reaction evidence="1">
        <text>cytidine(4) in tRNA(Gly)(GCC) + S-adenosyl-L-methionine = 2'-O-methylcytidine(4) in tRNA(Gly)(GCC) + S-adenosyl-L-homocysteine + H(+)</text>
        <dbReference type="Rhea" id="RHEA:43192"/>
        <dbReference type="Rhea" id="RHEA-COMP:10399"/>
        <dbReference type="Rhea" id="RHEA-COMP:10400"/>
        <dbReference type="ChEBI" id="CHEBI:15378"/>
        <dbReference type="ChEBI" id="CHEBI:57856"/>
        <dbReference type="ChEBI" id="CHEBI:59789"/>
        <dbReference type="ChEBI" id="CHEBI:74495"/>
        <dbReference type="ChEBI" id="CHEBI:82748"/>
        <dbReference type="EC" id="2.1.1.225"/>
    </reaction>
</comment>
<dbReference type="InterPro" id="IPR007871">
    <property type="entry name" value="Methyltransferase_TRM13"/>
</dbReference>
<keyword evidence="1" id="KW-0808">Transferase</keyword>
<comment type="caution">
    <text evidence="4">The sequence shown here is derived from an EMBL/GenBank/DDBJ whole genome shotgun (WGS) entry which is preliminary data.</text>
</comment>
<keyword evidence="1" id="KW-0862">Zinc</keyword>
<gene>
    <name evidence="4" type="ORF">RIMI_LOCUS19964333</name>
</gene>
<organism evidence="4 5">
    <name type="scientific">Ranitomeya imitator</name>
    <name type="common">mimic poison frog</name>
    <dbReference type="NCBI Taxonomy" id="111125"/>
    <lineage>
        <taxon>Eukaryota</taxon>
        <taxon>Metazoa</taxon>
        <taxon>Chordata</taxon>
        <taxon>Craniata</taxon>
        <taxon>Vertebrata</taxon>
        <taxon>Euteleostomi</taxon>
        <taxon>Amphibia</taxon>
        <taxon>Batrachia</taxon>
        <taxon>Anura</taxon>
        <taxon>Neobatrachia</taxon>
        <taxon>Hyloidea</taxon>
        <taxon>Dendrobatidae</taxon>
        <taxon>Dendrobatinae</taxon>
        <taxon>Ranitomeya</taxon>
    </lineage>
</organism>
<comment type="catalytic activity">
    <reaction evidence="1">
        <text>cytidine(4) in tRNA(Pro) + S-adenosyl-L-methionine = 2'-O-methylcytidine(4) in tRNA(Pro) + S-adenosyl-L-homocysteine + H(+)</text>
        <dbReference type="Rhea" id="RHEA:32767"/>
        <dbReference type="Rhea" id="RHEA-COMP:10397"/>
        <dbReference type="Rhea" id="RHEA-COMP:10398"/>
        <dbReference type="ChEBI" id="CHEBI:15378"/>
        <dbReference type="ChEBI" id="CHEBI:57856"/>
        <dbReference type="ChEBI" id="CHEBI:59789"/>
        <dbReference type="ChEBI" id="CHEBI:74495"/>
        <dbReference type="ChEBI" id="CHEBI:82748"/>
        <dbReference type="EC" id="2.1.1.225"/>
    </reaction>
</comment>
<dbReference type="PANTHER" id="PTHR12998">
    <property type="entry name" value="TRNA:M(4)X MODIFICATION ENZYME TRM13 HOMOLOG"/>
    <property type="match status" value="1"/>
</dbReference>
<sequence>MGNTDDTRMCFSRAHRLVLALVICDAGTTWTCEQQYKIILSQTTPCQYGRLVSLPFSVSFVFFLYGADLALRCLVRSHSNSDGEPQSKRSRTDMEHTITGGPTGHCNVHGIVIALCCHHRCDWQHYVGRDFFEKLGLGQREFGLFQRMSSWATCGARNPSQGEKSSGKGDSEDMDMEEHDMDQRSNGCNAEPVQGLQFSVEEREHLGRLCKLLINRGRVDYLEKMGYEANLEYYTEPEVSLENVILTAAPRLHKLNS</sequence>
<dbReference type="Pfam" id="PF05206">
    <property type="entry name" value="TRM13"/>
    <property type="match status" value="1"/>
</dbReference>
<dbReference type="Proteomes" id="UP001176940">
    <property type="component" value="Unassembled WGS sequence"/>
</dbReference>
<comment type="function">
    <text evidence="1">tRNA methylase which 2'-O-methylates cytidine(4) in tRNA(Pro) and tRNA(Gly)(GCC), and adenosine(4) in tRNA(His).</text>
</comment>
<reference evidence="4" key="1">
    <citation type="submission" date="2023-07" db="EMBL/GenBank/DDBJ databases">
        <authorList>
            <person name="Stuckert A."/>
        </authorList>
    </citation>
    <scope>NUCLEOTIDE SEQUENCE</scope>
</reference>
<keyword evidence="1" id="KW-0949">S-adenosyl-L-methionine</keyword>
<feature type="domain" description="Methyltransferase TRM13" evidence="3">
    <location>
        <begin position="67"/>
        <end position="248"/>
    </location>
</feature>
<feature type="region of interest" description="Disordered" evidence="2">
    <location>
        <begin position="155"/>
        <end position="189"/>
    </location>
</feature>
<accession>A0ABN9MEW9</accession>
<comment type="catalytic activity">
    <reaction evidence="1">
        <text>adenosine(4) in tRNA(His) + S-adenosyl-L-methionine = 2'-O-methyladenosine(4) in tRNA(His) + S-adenosyl-L-homocysteine + H(+)</text>
        <dbReference type="Rhea" id="RHEA:43196"/>
        <dbReference type="Rhea" id="RHEA-COMP:10401"/>
        <dbReference type="Rhea" id="RHEA-COMP:10402"/>
        <dbReference type="ChEBI" id="CHEBI:15378"/>
        <dbReference type="ChEBI" id="CHEBI:57856"/>
        <dbReference type="ChEBI" id="CHEBI:59789"/>
        <dbReference type="ChEBI" id="CHEBI:74411"/>
        <dbReference type="ChEBI" id="CHEBI:74477"/>
        <dbReference type="EC" id="2.1.1.225"/>
    </reaction>
</comment>
<protein>
    <recommendedName>
        <fullName evidence="1">tRNA:m(4)X modification enzyme TRM13</fullName>
        <ecNumber evidence="1">2.1.1.225</ecNumber>
    </recommendedName>
</protein>